<evidence type="ECO:0000313" key="1">
    <source>
        <dbReference type="EMBL" id="KAH7366322.1"/>
    </source>
</evidence>
<reference evidence="1" key="1">
    <citation type="submission" date="2021-08" db="EMBL/GenBank/DDBJ databases">
        <title>WGS assembly of Ceratopteris richardii.</title>
        <authorList>
            <person name="Marchant D.B."/>
            <person name="Chen G."/>
            <person name="Jenkins J."/>
            <person name="Shu S."/>
            <person name="Leebens-Mack J."/>
            <person name="Grimwood J."/>
            <person name="Schmutz J."/>
            <person name="Soltis P."/>
            <person name="Soltis D."/>
            <person name="Chen Z.-H."/>
        </authorList>
    </citation>
    <scope>NUCLEOTIDE SEQUENCE</scope>
    <source>
        <strain evidence="1">Whitten #5841</strain>
        <tissue evidence="1">Leaf</tissue>
    </source>
</reference>
<gene>
    <name evidence="1" type="ORF">KP509_18G072700</name>
</gene>
<accession>A0A8T2SST7</accession>
<dbReference type="PANTHER" id="PTHR37371:SF1">
    <property type="entry name" value="KINESIN-LIKE PROTEIN"/>
    <property type="match status" value="1"/>
</dbReference>
<organism evidence="1 2">
    <name type="scientific">Ceratopteris richardii</name>
    <name type="common">Triangle waterfern</name>
    <dbReference type="NCBI Taxonomy" id="49495"/>
    <lineage>
        <taxon>Eukaryota</taxon>
        <taxon>Viridiplantae</taxon>
        <taxon>Streptophyta</taxon>
        <taxon>Embryophyta</taxon>
        <taxon>Tracheophyta</taxon>
        <taxon>Polypodiopsida</taxon>
        <taxon>Polypodiidae</taxon>
        <taxon>Polypodiales</taxon>
        <taxon>Pteridineae</taxon>
        <taxon>Pteridaceae</taxon>
        <taxon>Parkerioideae</taxon>
        <taxon>Ceratopteris</taxon>
    </lineage>
</organism>
<sequence>MIHYSHSAFDSYIISMAKTSVGRRRRRSSSAADILTSPRASASLFPSPSPLIATESPIPTPANLSVADIRLSLSSRLETLRKDADLMHSSLLKEITTASSRLSKRVKLELHACTQQIDDVEKECDAFSADFKEDMEEIKEYYEEFMSRAQNSASHYLKKGLSDLMSKMEKDLEKLRSRFATT</sequence>
<comment type="caution">
    <text evidence="1">The sequence shown here is derived from an EMBL/GenBank/DDBJ whole genome shotgun (WGS) entry which is preliminary data.</text>
</comment>
<dbReference type="PANTHER" id="PTHR37371">
    <property type="entry name" value="OS08G0180400 PROTEIN"/>
    <property type="match status" value="1"/>
</dbReference>
<dbReference type="OrthoDB" id="1933837at2759"/>
<dbReference type="EMBL" id="CM035423">
    <property type="protein sequence ID" value="KAH7366322.1"/>
    <property type="molecule type" value="Genomic_DNA"/>
</dbReference>
<proteinExistence type="predicted"/>
<name>A0A8T2SST7_CERRI</name>
<dbReference type="OMA" id="DARENQE"/>
<keyword evidence="2" id="KW-1185">Reference proteome</keyword>
<evidence type="ECO:0000313" key="2">
    <source>
        <dbReference type="Proteomes" id="UP000825935"/>
    </source>
</evidence>
<dbReference type="Proteomes" id="UP000825935">
    <property type="component" value="Chromosome 18"/>
</dbReference>
<dbReference type="AlphaFoldDB" id="A0A8T2SST7"/>
<protein>
    <submittedName>
        <fullName evidence="1">Uncharacterized protein</fullName>
    </submittedName>
</protein>